<feature type="region of interest" description="Disordered" evidence="1">
    <location>
        <begin position="258"/>
        <end position="298"/>
    </location>
</feature>
<feature type="compositionally biased region" description="Basic and acidic residues" evidence="1">
    <location>
        <begin position="264"/>
        <end position="288"/>
    </location>
</feature>
<gene>
    <name evidence="2" type="ORF">QF030_006663</name>
</gene>
<keyword evidence="3" id="KW-1185">Reference proteome</keyword>
<comment type="caution">
    <text evidence="2">The sequence shown here is derived from an EMBL/GenBank/DDBJ whole genome shotgun (WGS) entry which is preliminary data.</text>
</comment>
<feature type="compositionally biased region" description="Polar residues" evidence="1">
    <location>
        <begin position="75"/>
        <end position="84"/>
    </location>
</feature>
<evidence type="ECO:0008006" key="4">
    <source>
        <dbReference type="Google" id="ProtNLM"/>
    </source>
</evidence>
<protein>
    <recommendedName>
        <fullName evidence="4">Lipoprotein</fullName>
    </recommendedName>
</protein>
<feature type="compositionally biased region" description="Low complexity" evidence="1">
    <location>
        <begin position="1"/>
        <end position="10"/>
    </location>
</feature>
<evidence type="ECO:0000313" key="3">
    <source>
        <dbReference type="Proteomes" id="UP001230654"/>
    </source>
</evidence>
<organism evidence="2 3">
    <name type="scientific">Streptomyces rishiriensis</name>
    <dbReference type="NCBI Taxonomy" id="68264"/>
    <lineage>
        <taxon>Bacteria</taxon>
        <taxon>Bacillati</taxon>
        <taxon>Actinomycetota</taxon>
        <taxon>Actinomycetes</taxon>
        <taxon>Kitasatosporales</taxon>
        <taxon>Streptomycetaceae</taxon>
        <taxon>Streptomyces</taxon>
    </lineage>
</organism>
<name>A0ABU0P194_STRRH</name>
<feature type="compositionally biased region" description="Low complexity" evidence="1">
    <location>
        <begin position="20"/>
        <end position="31"/>
    </location>
</feature>
<proteinExistence type="predicted"/>
<feature type="region of interest" description="Disordered" evidence="1">
    <location>
        <begin position="51"/>
        <end position="84"/>
    </location>
</feature>
<accession>A0ABU0P194</accession>
<reference evidence="2 3" key="1">
    <citation type="submission" date="2023-07" db="EMBL/GenBank/DDBJ databases">
        <title>Comparative genomics of wheat-associated soil bacteria to identify genetic determinants of phenazine resistance.</title>
        <authorList>
            <person name="Mouncey N."/>
        </authorList>
    </citation>
    <scope>NUCLEOTIDE SEQUENCE [LARGE SCALE GENOMIC DNA]</scope>
    <source>
        <strain evidence="2 3">B2I6</strain>
    </source>
</reference>
<dbReference type="Proteomes" id="UP001230654">
    <property type="component" value="Unassembled WGS sequence"/>
</dbReference>
<evidence type="ECO:0000256" key="1">
    <source>
        <dbReference type="SAM" id="MobiDB-lite"/>
    </source>
</evidence>
<evidence type="ECO:0000313" key="2">
    <source>
        <dbReference type="EMBL" id="MDQ0584485.1"/>
    </source>
</evidence>
<feature type="compositionally biased region" description="Low complexity" evidence="1">
    <location>
        <begin position="51"/>
        <end position="71"/>
    </location>
</feature>
<dbReference type="EMBL" id="JAUSWV010000002">
    <property type="protein sequence ID" value="MDQ0584485.1"/>
    <property type="molecule type" value="Genomic_DNA"/>
</dbReference>
<feature type="region of interest" description="Disordered" evidence="1">
    <location>
        <begin position="1"/>
        <end position="31"/>
    </location>
</feature>
<sequence length="298" mass="30492">MTSPRLSSRPSTPPRPAGPSGPAGPTRPGRPTRLLAVALTVGTLLATAACSDDGDGSASSDPSTTATPSAGRRTATASPTITPLTSAGAQTALITAGDLEDNWTQVKTAAGWRNRLLIGTVDAAQFLTGKTQAADCQRLLDGLYDEDLLGAPPGPSALTGFTEGDSRLLYQVAAYRSTALDQSFDWLKTLPTACDQFNAVGSDGSTRTVQVVEASLPEVGDTRQGLTVTVAGPSGGTPVTLTMDVAVVRVGDDAITVTNGGSDGADHDSTEDAVSHGTTRLKDVREGRTPAPEPSEFD</sequence>